<dbReference type="Gene3D" id="1.25.40.390">
    <property type="match status" value="1"/>
</dbReference>
<comment type="similarity">
    <text evidence="2">Belongs to the SusD family.</text>
</comment>
<dbReference type="GO" id="GO:0009279">
    <property type="term" value="C:cell outer membrane"/>
    <property type="evidence" value="ECO:0007669"/>
    <property type="project" value="UniProtKB-SubCell"/>
</dbReference>
<dbReference type="InterPro" id="IPR011990">
    <property type="entry name" value="TPR-like_helical_dom_sf"/>
</dbReference>
<evidence type="ECO:0000256" key="3">
    <source>
        <dbReference type="ARBA" id="ARBA00022729"/>
    </source>
</evidence>
<dbReference type="EMBL" id="CP014227">
    <property type="protein sequence ID" value="AMD84516.1"/>
    <property type="molecule type" value="Genomic_DNA"/>
</dbReference>
<keyword evidence="4" id="KW-0472">Membrane</keyword>
<dbReference type="PROSITE" id="PS51257">
    <property type="entry name" value="PROKAR_LIPOPROTEIN"/>
    <property type="match status" value="1"/>
</dbReference>
<evidence type="ECO:0000256" key="4">
    <source>
        <dbReference type="ARBA" id="ARBA00023136"/>
    </source>
</evidence>
<dbReference type="EMBL" id="LT906449">
    <property type="protein sequence ID" value="SNV09729.1"/>
    <property type="molecule type" value="Genomic_DNA"/>
</dbReference>
<dbReference type="Proteomes" id="UP000215539">
    <property type="component" value="Chromosome 1"/>
</dbReference>
<dbReference type="Proteomes" id="UP000065822">
    <property type="component" value="Chromosome"/>
</dbReference>
<evidence type="ECO:0000256" key="5">
    <source>
        <dbReference type="ARBA" id="ARBA00023237"/>
    </source>
</evidence>
<sequence>MKRIIYIFSVLAAIGGFLITSCSKDFVETKFYQEEQAQPLTTVEQLSAFVNGTYVKMRATAYLGRECRAIAEIHSDEVYTTGGSNYFLAESTYSLISTSRTPNDIWRAIYQTVGNANIVISTPDELTWGETSDQTKIAAEVKRLKGQAYAIRALAFFDALRIFGQKYSGGTLGIVLPLKYDPNAIQARATIEETETQIEKDFNMALSLLGNTSDVSNKTQLSSWAVKALMTRFYLYKHDDAKVAELAKNIVDSGKYSVVNKDDVLTTFTKENTSNSVFELAVGTTESYGAESYGNLYSGYANLFALKGASDLYEANDIRKGFIKENDEGRLTLDTKFSDETGVHNVKIIRYEEVLLNGAEAMVTSDNATALRYYNLIRENRGLTKANSVTLDDIKKERIRELIGEGLRFWDLLRWGSPIPYYNTEGLLDTKLNKTIPDNMLAFPIPQTELNTPGGKVVQNPGY</sequence>
<evidence type="ECO:0000313" key="8">
    <source>
        <dbReference type="EMBL" id="AMD84516.1"/>
    </source>
</evidence>
<dbReference type="Pfam" id="PF07980">
    <property type="entry name" value="SusD_RagB"/>
    <property type="match status" value="1"/>
</dbReference>
<dbReference type="SUPFAM" id="SSF48452">
    <property type="entry name" value="TPR-like"/>
    <property type="match status" value="1"/>
</dbReference>
<evidence type="ECO:0000259" key="6">
    <source>
        <dbReference type="Pfam" id="PF07980"/>
    </source>
</evidence>
<accession>A0AAX2GXU9</accession>
<dbReference type="RefSeq" id="WP_066428082.1">
    <property type="nucleotide sequence ID" value="NZ_CP014227.1"/>
</dbReference>
<protein>
    <submittedName>
        <fullName evidence="9">SusD family</fullName>
    </submittedName>
</protein>
<dbReference type="InterPro" id="IPR012944">
    <property type="entry name" value="SusD_RagB_dom"/>
</dbReference>
<evidence type="ECO:0000313" key="11">
    <source>
        <dbReference type="Proteomes" id="UP000215539"/>
    </source>
</evidence>
<feature type="domain" description="SusD-like N-terminal" evidence="7">
    <location>
        <begin position="86"/>
        <end position="235"/>
    </location>
</feature>
<evidence type="ECO:0000313" key="10">
    <source>
        <dbReference type="Proteomes" id="UP000065822"/>
    </source>
</evidence>
<proteinExistence type="inferred from homology"/>
<name>A0AAX2GXU9_9FLAO</name>
<organism evidence="9 11">
    <name type="scientific">Capnocytophaga haemolytica</name>
    <dbReference type="NCBI Taxonomy" id="45243"/>
    <lineage>
        <taxon>Bacteria</taxon>
        <taxon>Pseudomonadati</taxon>
        <taxon>Bacteroidota</taxon>
        <taxon>Flavobacteriia</taxon>
        <taxon>Flavobacteriales</taxon>
        <taxon>Flavobacteriaceae</taxon>
        <taxon>Capnocytophaga</taxon>
    </lineage>
</organism>
<evidence type="ECO:0000256" key="2">
    <source>
        <dbReference type="ARBA" id="ARBA00006275"/>
    </source>
</evidence>
<comment type="subcellular location">
    <subcellularLocation>
        <location evidence="1">Cell outer membrane</location>
    </subcellularLocation>
</comment>
<keyword evidence="10" id="KW-1185">Reference proteome</keyword>
<keyword evidence="5" id="KW-0998">Cell outer membrane</keyword>
<dbReference type="InterPro" id="IPR033985">
    <property type="entry name" value="SusD-like_N"/>
</dbReference>
<evidence type="ECO:0000313" key="9">
    <source>
        <dbReference type="EMBL" id="SNV09729.1"/>
    </source>
</evidence>
<dbReference type="KEGG" id="chg:AXF12_02610"/>
<gene>
    <name evidence="8" type="ORF">AXF12_02610</name>
    <name evidence="9" type="ORF">SAMEA44541418_01221</name>
</gene>
<reference evidence="8 10" key="1">
    <citation type="submission" date="2016-02" db="EMBL/GenBank/DDBJ databases">
        <authorList>
            <person name="Holder M.E."/>
            <person name="Ajami N.J."/>
            <person name="Petrosino J.F."/>
        </authorList>
    </citation>
    <scope>NUCLEOTIDE SEQUENCE [LARGE SCALE GENOMIC DNA]</scope>
    <source>
        <strain evidence="8 10">CCUG 32990</strain>
    </source>
</reference>
<evidence type="ECO:0000259" key="7">
    <source>
        <dbReference type="Pfam" id="PF14322"/>
    </source>
</evidence>
<dbReference type="AlphaFoldDB" id="A0AAX2GXU9"/>
<reference evidence="9 11" key="2">
    <citation type="submission" date="2017-06" db="EMBL/GenBank/DDBJ databases">
        <authorList>
            <consortium name="Pathogen Informatics"/>
        </authorList>
    </citation>
    <scope>NUCLEOTIDE SEQUENCE [LARGE SCALE GENOMIC DNA]</scope>
    <source>
        <strain evidence="9 11">NCTC12947</strain>
    </source>
</reference>
<dbReference type="Gene3D" id="1.25.40.900">
    <property type="match status" value="1"/>
</dbReference>
<dbReference type="Gene3D" id="2.20.20.130">
    <property type="match status" value="1"/>
</dbReference>
<feature type="domain" description="RagB/SusD" evidence="6">
    <location>
        <begin position="341"/>
        <end position="463"/>
    </location>
</feature>
<keyword evidence="3" id="KW-0732">Signal</keyword>
<evidence type="ECO:0000256" key="1">
    <source>
        <dbReference type="ARBA" id="ARBA00004442"/>
    </source>
</evidence>
<dbReference type="Pfam" id="PF14322">
    <property type="entry name" value="SusD-like_3"/>
    <property type="match status" value="1"/>
</dbReference>
<dbReference type="CDD" id="cd08977">
    <property type="entry name" value="SusD"/>
    <property type="match status" value="1"/>
</dbReference>